<keyword evidence="2" id="KW-0812">Transmembrane</keyword>
<feature type="coiled-coil region" evidence="1">
    <location>
        <begin position="121"/>
        <end position="148"/>
    </location>
</feature>
<evidence type="ECO:0000256" key="2">
    <source>
        <dbReference type="SAM" id="Phobius"/>
    </source>
</evidence>
<keyword evidence="4" id="KW-1185">Reference proteome</keyword>
<dbReference type="HOGENOM" id="CLU_1170489_0_0_1"/>
<reference evidence="4" key="1">
    <citation type="journal article" date="2014" name="Proc. Natl. Acad. Sci. U.S.A.">
        <title>Extensive sampling of basidiomycete genomes demonstrates inadequacy of the white-rot/brown-rot paradigm for wood decay fungi.</title>
        <authorList>
            <person name="Riley R."/>
            <person name="Salamov A.A."/>
            <person name="Brown D.W."/>
            <person name="Nagy L.G."/>
            <person name="Floudas D."/>
            <person name="Held B.W."/>
            <person name="Levasseur A."/>
            <person name="Lombard V."/>
            <person name="Morin E."/>
            <person name="Otillar R."/>
            <person name="Lindquist E.A."/>
            <person name="Sun H."/>
            <person name="LaButti K.M."/>
            <person name="Schmutz J."/>
            <person name="Jabbour D."/>
            <person name="Luo H."/>
            <person name="Baker S.E."/>
            <person name="Pisabarro A.G."/>
            <person name="Walton J.D."/>
            <person name="Blanchette R.A."/>
            <person name="Henrissat B."/>
            <person name="Martin F."/>
            <person name="Cullen D."/>
            <person name="Hibbett D.S."/>
            <person name="Grigoriev I.V."/>
        </authorList>
    </citation>
    <scope>NUCLEOTIDE SEQUENCE [LARGE SCALE GENOMIC DNA]</scope>
    <source>
        <strain evidence="4">FD-172 SS1</strain>
    </source>
</reference>
<gene>
    <name evidence="3" type="ORF">BOTBODRAFT_33692</name>
</gene>
<proteinExistence type="predicted"/>
<dbReference type="InParanoid" id="A0A067MFD1"/>
<name>A0A067MFD1_BOTB1</name>
<protein>
    <submittedName>
        <fullName evidence="3">Uncharacterized protein</fullName>
    </submittedName>
</protein>
<keyword evidence="2" id="KW-1133">Transmembrane helix</keyword>
<keyword evidence="2" id="KW-0472">Membrane</keyword>
<feature type="transmembrane region" description="Helical" evidence="2">
    <location>
        <begin position="102"/>
        <end position="120"/>
    </location>
</feature>
<dbReference type="AlphaFoldDB" id="A0A067MFD1"/>
<evidence type="ECO:0000313" key="3">
    <source>
        <dbReference type="EMBL" id="KDQ13370.1"/>
    </source>
</evidence>
<organism evidence="3 4">
    <name type="scientific">Botryobasidium botryosum (strain FD-172 SS1)</name>
    <dbReference type="NCBI Taxonomy" id="930990"/>
    <lineage>
        <taxon>Eukaryota</taxon>
        <taxon>Fungi</taxon>
        <taxon>Dikarya</taxon>
        <taxon>Basidiomycota</taxon>
        <taxon>Agaricomycotina</taxon>
        <taxon>Agaricomycetes</taxon>
        <taxon>Cantharellales</taxon>
        <taxon>Botryobasidiaceae</taxon>
        <taxon>Botryobasidium</taxon>
    </lineage>
</organism>
<dbReference type="OrthoDB" id="440424at2759"/>
<keyword evidence="1" id="KW-0175">Coiled coil</keyword>
<evidence type="ECO:0000313" key="4">
    <source>
        <dbReference type="Proteomes" id="UP000027195"/>
    </source>
</evidence>
<feature type="transmembrane region" description="Helical" evidence="2">
    <location>
        <begin position="168"/>
        <end position="189"/>
    </location>
</feature>
<dbReference type="EMBL" id="KL198044">
    <property type="protein sequence ID" value="KDQ13370.1"/>
    <property type="molecule type" value="Genomic_DNA"/>
</dbReference>
<dbReference type="InterPro" id="IPR038213">
    <property type="entry name" value="IFI6/IFI27-like_sf"/>
</dbReference>
<dbReference type="Gene3D" id="6.10.110.10">
    <property type="match status" value="1"/>
</dbReference>
<dbReference type="Proteomes" id="UP000027195">
    <property type="component" value="Unassembled WGS sequence"/>
</dbReference>
<accession>A0A067MFD1</accession>
<evidence type="ECO:0000256" key="1">
    <source>
        <dbReference type="SAM" id="Coils"/>
    </source>
</evidence>
<sequence length="237" mass="25955">MAESDPRRSVQKTMDGLGRAVNHSLQKLKTSPEYAIVVEAAVKTASDLKDAVEAFSEAASQVLTDPESVNWNETAADLAIAFQAFRPLVISLGLAVTFGGDIFWAVAGFCVGFATIAEAVEKMLVLQLQRLQNELDEETLARFRTQRDMIFKHLHDFISLMHKHGPEISIVVGGLVFAVGTALLGWPVALKIAGFGAHGPVKYSLAAWAQRHFWRTAVKRGSIFAYLQSITMQKAKL</sequence>